<name>A0A6I8W1X4_DROPS</name>
<proteinExistence type="predicted"/>
<feature type="compositionally biased region" description="Basic and acidic residues" evidence="1">
    <location>
        <begin position="492"/>
        <end position="513"/>
    </location>
</feature>
<dbReference type="GO" id="GO:0003676">
    <property type="term" value="F:nucleic acid binding"/>
    <property type="evidence" value="ECO:0007669"/>
    <property type="project" value="InterPro"/>
</dbReference>
<dbReference type="AlphaFoldDB" id="A0A6I8W1X4"/>
<dbReference type="Pfam" id="PF13975">
    <property type="entry name" value="gag-asp_proteas"/>
    <property type="match status" value="1"/>
</dbReference>
<dbReference type="InParanoid" id="A0A6I8W1X4"/>
<evidence type="ECO:0000256" key="1">
    <source>
        <dbReference type="SAM" id="MobiDB-lite"/>
    </source>
</evidence>
<dbReference type="Gene3D" id="2.40.70.10">
    <property type="entry name" value="Acid Proteases"/>
    <property type="match status" value="1"/>
</dbReference>
<dbReference type="PANTHER" id="PTHR15503">
    <property type="entry name" value="LDOC1 RELATED"/>
    <property type="match status" value="1"/>
</dbReference>
<dbReference type="GO" id="GO:0008270">
    <property type="term" value="F:zinc ion binding"/>
    <property type="evidence" value="ECO:0007669"/>
    <property type="project" value="InterPro"/>
</dbReference>
<dbReference type="InterPro" id="IPR021109">
    <property type="entry name" value="Peptidase_aspartic_dom_sf"/>
</dbReference>
<dbReference type="RefSeq" id="XP_033237356.1">
    <property type="nucleotide sequence ID" value="XM_033381465.1"/>
</dbReference>
<dbReference type="SUPFAM" id="SSF57756">
    <property type="entry name" value="Retrovirus zinc finger-like domains"/>
    <property type="match status" value="1"/>
</dbReference>
<dbReference type="Proteomes" id="UP000001819">
    <property type="component" value="Chromosome X"/>
</dbReference>
<dbReference type="PANTHER" id="PTHR15503:SF22">
    <property type="entry name" value="TRANSPOSON TY3-I GAG POLYPROTEIN"/>
    <property type="match status" value="1"/>
</dbReference>
<feature type="region of interest" description="Disordered" evidence="1">
    <location>
        <begin position="56"/>
        <end position="103"/>
    </location>
</feature>
<dbReference type="InterPro" id="IPR036875">
    <property type="entry name" value="Znf_CCHC_sf"/>
</dbReference>
<organism evidence="2 3">
    <name type="scientific">Drosophila pseudoobscura pseudoobscura</name>
    <name type="common">Fruit fly</name>
    <dbReference type="NCBI Taxonomy" id="46245"/>
    <lineage>
        <taxon>Eukaryota</taxon>
        <taxon>Metazoa</taxon>
        <taxon>Ecdysozoa</taxon>
        <taxon>Arthropoda</taxon>
        <taxon>Hexapoda</taxon>
        <taxon>Insecta</taxon>
        <taxon>Pterygota</taxon>
        <taxon>Neoptera</taxon>
        <taxon>Endopterygota</taxon>
        <taxon>Diptera</taxon>
        <taxon>Brachycera</taxon>
        <taxon>Muscomorpha</taxon>
        <taxon>Ephydroidea</taxon>
        <taxon>Drosophilidae</taxon>
        <taxon>Drosophila</taxon>
        <taxon>Sophophora</taxon>
    </lineage>
</organism>
<evidence type="ECO:0000313" key="2">
    <source>
        <dbReference type="Proteomes" id="UP000001819"/>
    </source>
</evidence>
<reference evidence="3" key="1">
    <citation type="submission" date="2025-08" db="UniProtKB">
        <authorList>
            <consortium name="RefSeq"/>
        </authorList>
    </citation>
    <scope>IDENTIFICATION</scope>
    <source>
        <strain evidence="3">MV-25-SWS-2005</strain>
        <tissue evidence="3">Whole body</tissue>
    </source>
</reference>
<evidence type="ECO:0008006" key="4">
    <source>
        <dbReference type="Google" id="ProtNLM"/>
    </source>
</evidence>
<dbReference type="CDD" id="cd00303">
    <property type="entry name" value="retropepsin_like"/>
    <property type="match status" value="1"/>
</dbReference>
<gene>
    <name evidence="3" type="primary">LOC117184370</name>
</gene>
<dbReference type="SUPFAM" id="SSF50630">
    <property type="entry name" value="Acid proteases"/>
    <property type="match status" value="1"/>
</dbReference>
<keyword evidence="2" id="KW-1185">Reference proteome</keyword>
<accession>A0A6I8W1X4</accession>
<evidence type="ECO:0000313" key="3">
    <source>
        <dbReference type="RefSeq" id="XP_033237356.1"/>
    </source>
</evidence>
<dbReference type="KEGG" id="dpo:117184370"/>
<feature type="region of interest" description="Disordered" evidence="1">
    <location>
        <begin position="469"/>
        <end position="522"/>
    </location>
</feature>
<sequence length="597" mass="68526">MAKQWINQATKLELQNYCEEFGLEKLDGLETQKKKLLQFSERADLPIHIRGRLEQLASNQSRGKSPRTKSPRQQSPKGLPQKPTMEEIQGETRTGRKKSLFPKQIKKGLPQAEAIIEKIRKWDLIFTGKGGLLEFLSRMEELAETYGVEPDHLVVAMPIILEESALDWWHTKPAPVTFISPRCQEELSKQVAERKQAETETVRDYVQEIRKLMRFGTYTEQKKLEIIYQNCRLPLKLYVKRREFQTLSEFIIIAEEFEKIETDAGHSKVTGRQWNYPQNDQPAWQRTQYRQRKCQICGNYGHEARTCSREPVLYCWTCNKQGVRTIDCCRNQPENTGRRTNLRNCCGPKPAERDNTQLIFDKKQLLGRARIGSQLMEVIIDTGATRCMINERVAEKLKGEGIEGVENRLIQLADGSTRRTTRRIQITVELGGKETTQSFLIMTGVPDTPILGIEFLKDAGTSITCGEATINFNGEPNPKRKEESSRNSVTEPTDKDVLDLNPERPMPEPEPRKPIQRGTIPGEWNVPKNFELATTSIKLVKAKLHDRPKHTQRRFKLWNEEQEACWVKIGRAGDVRISAWFQTKSTDNAPLGKEGGV</sequence>
<protein>
    <recommendedName>
        <fullName evidence="4">CCHC-type domain-containing protein</fullName>
    </recommendedName>
</protein>
<dbReference type="InterPro" id="IPR032567">
    <property type="entry name" value="RTL1-rel"/>
</dbReference>